<evidence type="ECO:0000256" key="2">
    <source>
        <dbReference type="ARBA" id="ARBA00002280"/>
    </source>
</evidence>
<dbReference type="InterPro" id="IPR033694">
    <property type="entry name" value="PGPEP1_Cys_AS"/>
</dbReference>
<comment type="catalytic activity">
    <reaction evidence="1 9">
        <text>Release of an N-terminal pyroglutamyl group from a polypeptide, the second amino acid generally not being Pro.</text>
        <dbReference type="EC" id="3.4.19.3"/>
    </reaction>
</comment>
<evidence type="ECO:0000256" key="10">
    <source>
        <dbReference type="PROSITE-ProRule" id="PRU10077"/>
    </source>
</evidence>
<dbReference type="Gene3D" id="3.40.630.20">
    <property type="entry name" value="Peptidase C15, pyroglutamyl peptidase I-like"/>
    <property type="match status" value="1"/>
</dbReference>
<dbReference type="Pfam" id="PF01470">
    <property type="entry name" value="Peptidase_C15"/>
    <property type="match status" value="1"/>
</dbReference>
<dbReference type="PANTHER" id="PTHR23402">
    <property type="entry name" value="PROTEASE FAMILY C15 PYROGLUTAMYL-PEPTIDASE I-RELATED"/>
    <property type="match status" value="1"/>
</dbReference>
<dbReference type="EC" id="3.4.19.3" evidence="9"/>
<evidence type="ECO:0000256" key="1">
    <source>
        <dbReference type="ARBA" id="ARBA00001770"/>
    </source>
</evidence>
<evidence type="ECO:0000256" key="6">
    <source>
        <dbReference type="ARBA" id="ARBA00022670"/>
    </source>
</evidence>
<feature type="active site" evidence="10">
    <location>
        <position position="143"/>
    </location>
</feature>
<comment type="subcellular location">
    <subcellularLocation>
        <location evidence="3">Cytoplasm</location>
    </subcellularLocation>
</comment>
<dbReference type="PANTHER" id="PTHR23402:SF1">
    <property type="entry name" value="PYROGLUTAMYL-PEPTIDASE I"/>
    <property type="match status" value="1"/>
</dbReference>
<keyword evidence="8" id="KW-0788">Thiol protease</keyword>
<dbReference type="GO" id="GO:0016920">
    <property type="term" value="F:pyroglutamyl-peptidase activity"/>
    <property type="evidence" value="ECO:0007669"/>
    <property type="project" value="UniProtKB-EC"/>
</dbReference>
<dbReference type="InterPro" id="IPR033693">
    <property type="entry name" value="PGPEP1_Glu_AS"/>
</dbReference>
<keyword evidence="5" id="KW-0963">Cytoplasm</keyword>
<dbReference type="PROSITE" id="PS01334">
    <property type="entry name" value="PYRASE_CYS"/>
    <property type="match status" value="1"/>
</dbReference>
<evidence type="ECO:0000256" key="7">
    <source>
        <dbReference type="ARBA" id="ARBA00022801"/>
    </source>
</evidence>
<evidence type="ECO:0000256" key="5">
    <source>
        <dbReference type="ARBA" id="ARBA00022490"/>
    </source>
</evidence>
<dbReference type="InterPro" id="IPR000816">
    <property type="entry name" value="Peptidase_C15"/>
</dbReference>
<evidence type="ECO:0000256" key="9">
    <source>
        <dbReference type="PROSITE-ProRule" id="PRU10076"/>
    </source>
</evidence>
<dbReference type="EMBL" id="CP062796">
    <property type="protein sequence ID" value="QUL97896.1"/>
    <property type="molecule type" value="Genomic_DNA"/>
</dbReference>
<dbReference type="PRINTS" id="PR00706">
    <property type="entry name" value="PYROGLUPTASE"/>
</dbReference>
<gene>
    <name evidence="11" type="primary">pcp</name>
    <name evidence="11" type="ORF">IMF26_07375</name>
</gene>
<evidence type="ECO:0000256" key="4">
    <source>
        <dbReference type="ARBA" id="ARBA00006641"/>
    </source>
</evidence>
<dbReference type="CDD" id="cd00501">
    <property type="entry name" value="Peptidase_C15"/>
    <property type="match status" value="1"/>
</dbReference>
<dbReference type="PROSITE" id="PS01333">
    <property type="entry name" value="PYRASE_GLU"/>
    <property type="match status" value="1"/>
</dbReference>
<comment type="similarity">
    <text evidence="4">Belongs to the peptidase C15 family.</text>
</comment>
<keyword evidence="7 11" id="KW-0378">Hydrolase</keyword>
<name>A0AAT9LA05_9FIRM</name>
<reference evidence="11" key="1">
    <citation type="submission" date="2020-10" db="EMBL/GenBank/DDBJ databases">
        <authorList>
            <person name="Kadnikov V."/>
            <person name="Beletsky A.V."/>
            <person name="Mardanov A.V."/>
            <person name="Karnachuk O.V."/>
            <person name="Ravin N.V."/>
        </authorList>
    </citation>
    <scope>NUCLEOTIDE SEQUENCE</scope>
    <source>
        <strain evidence="11">Bu02</strain>
    </source>
</reference>
<dbReference type="AlphaFoldDB" id="A0AAT9LA05"/>
<dbReference type="InterPro" id="IPR036440">
    <property type="entry name" value="Peptidase_C15-like_sf"/>
</dbReference>
<proteinExistence type="inferred from homology"/>
<reference evidence="11" key="2">
    <citation type="journal article" date="2023" name="Biology">
        <title>Prokaryotic Life Associated with Coal-Fire Gas Vents Revealed by Metagenomics.</title>
        <authorList>
            <person name="Kadnikov V.V."/>
            <person name="Mardanov A.V."/>
            <person name="Beletsky A.V."/>
            <person name="Karnachuk O.V."/>
            <person name="Ravin N.V."/>
        </authorList>
    </citation>
    <scope>NUCLEOTIDE SEQUENCE</scope>
    <source>
        <strain evidence="11">Bu02</strain>
    </source>
</reference>
<dbReference type="InterPro" id="IPR016125">
    <property type="entry name" value="Peptidase_C15-like"/>
</dbReference>
<evidence type="ECO:0000256" key="3">
    <source>
        <dbReference type="ARBA" id="ARBA00004496"/>
    </source>
</evidence>
<dbReference type="NCBIfam" id="NF009676">
    <property type="entry name" value="PRK13197.1"/>
    <property type="match status" value="1"/>
</dbReference>
<dbReference type="GO" id="GO:0005829">
    <property type="term" value="C:cytosol"/>
    <property type="evidence" value="ECO:0007669"/>
    <property type="project" value="InterPro"/>
</dbReference>
<dbReference type="PIRSF" id="PIRSF015592">
    <property type="entry name" value="Prld-crbxl_pptds"/>
    <property type="match status" value="1"/>
</dbReference>
<evidence type="ECO:0000256" key="8">
    <source>
        <dbReference type="ARBA" id="ARBA00022807"/>
    </source>
</evidence>
<organism evidence="11">
    <name type="scientific">Candidatus Fermentithermobacillus carboniphilus</name>
    <dbReference type="NCBI Taxonomy" id="3085328"/>
    <lineage>
        <taxon>Bacteria</taxon>
        <taxon>Bacillati</taxon>
        <taxon>Bacillota</taxon>
        <taxon>Candidatus Fermentithermobacillia</taxon>
        <taxon>Candidatus Fermentithermobacillales</taxon>
        <taxon>Candidatus Fermentithermobacillaceae</taxon>
        <taxon>Candidatus Fermentithermobacillus</taxon>
    </lineage>
</organism>
<accession>A0AAT9LA05</accession>
<keyword evidence="6" id="KW-0645">Protease</keyword>
<comment type="function">
    <text evidence="2">Removes 5-oxoproline from various penultimate amino acid residues except L-proline.</text>
</comment>
<feature type="active site" evidence="9">
    <location>
        <position position="81"/>
    </location>
</feature>
<dbReference type="KEGG" id="fcz:IMF26_07375"/>
<dbReference type="GO" id="GO:0006508">
    <property type="term" value="P:proteolysis"/>
    <property type="evidence" value="ECO:0007669"/>
    <property type="project" value="UniProtKB-KW"/>
</dbReference>
<dbReference type="NCBIfam" id="TIGR00504">
    <property type="entry name" value="pyro_pdase"/>
    <property type="match status" value="1"/>
</dbReference>
<dbReference type="SUPFAM" id="SSF53182">
    <property type="entry name" value="Pyrrolidone carboxyl peptidase (pyroglutamate aminopeptidase)"/>
    <property type="match status" value="1"/>
</dbReference>
<dbReference type="InterPro" id="IPR029762">
    <property type="entry name" value="PGP-I_bact-type"/>
</dbReference>
<protein>
    <recommendedName>
        <fullName evidence="9">Pyroglutamyl-peptidase I</fullName>
        <ecNumber evidence="9">3.4.19.3</ecNumber>
    </recommendedName>
</protein>
<sequence length="209" mass="22488">MEEKLLLTGFEPFGGDKINPSGEVAKSLDGAEIGGYQVVSRVLPVEWGTARDLMERFIDEVDPLIILSLGLSAGRAEISVEKVAINYTGKGKDNRGNVSERNYIIENGPAAYFATIPAEEVVEELNKKGIPARLSLTAGAYLCNYVFYSACHHVNSRGKRALVGFIHVPALPEMVAGKGQSVPSMHVDLIRNAVISALETGIRSLTNCG</sequence>
<evidence type="ECO:0000313" key="11">
    <source>
        <dbReference type="EMBL" id="QUL97896.1"/>
    </source>
</evidence>